<keyword evidence="8" id="KW-0862">Zinc</keyword>
<dbReference type="GO" id="GO:0008270">
    <property type="term" value="F:zinc ion binding"/>
    <property type="evidence" value="ECO:0007669"/>
    <property type="project" value="UniProtKB-KW"/>
</dbReference>
<evidence type="ECO:0000259" key="12">
    <source>
        <dbReference type="PROSITE" id="PS51873"/>
    </source>
</evidence>
<evidence type="ECO:0000256" key="5">
    <source>
        <dbReference type="ARBA" id="ARBA00022737"/>
    </source>
</evidence>
<dbReference type="EC" id="2.3.2.31" evidence="2"/>
<evidence type="ECO:0000256" key="10">
    <source>
        <dbReference type="SAM" id="MobiDB-lite"/>
    </source>
</evidence>
<organism evidence="13 14">
    <name type="scientific">Venturia effusa</name>
    <dbReference type="NCBI Taxonomy" id="50376"/>
    <lineage>
        <taxon>Eukaryota</taxon>
        <taxon>Fungi</taxon>
        <taxon>Dikarya</taxon>
        <taxon>Ascomycota</taxon>
        <taxon>Pezizomycotina</taxon>
        <taxon>Dothideomycetes</taxon>
        <taxon>Pleosporomycetidae</taxon>
        <taxon>Venturiales</taxon>
        <taxon>Venturiaceae</taxon>
        <taxon>Venturia</taxon>
    </lineage>
</organism>
<dbReference type="InterPro" id="IPR002867">
    <property type="entry name" value="IBR_dom"/>
</dbReference>
<proteinExistence type="predicted"/>
<dbReference type="GO" id="GO:0061630">
    <property type="term" value="F:ubiquitin protein ligase activity"/>
    <property type="evidence" value="ECO:0007669"/>
    <property type="project" value="UniProtKB-EC"/>
</dbReference>
<dbReference type="CDD" id="cd22584">
    <property type="entry name" value="Rcat_RBR_unk"/>
    <property type="match status" value="1"/>
</dbReference>
<dbReference type="Pfam" id="PF01485">
    <property type="entry name" value="IBR"/>
    <property type="match status" value="1"/>
</dbReference>
<dbReference type="InterPro" id="IPR018957">
    <property type="entry name" value="Znf_C3HC4_RING-type"/>
</dbReference>
<reference evidence="13 14" key="1">
    <citation type="submission" date="2019-07" db="EMBL/GenBank/DDBJ databases">
        <title>Finished genome of Venturia effusa.</title>
        <authorList>
            <person name="Young C.A."/>
            <person name="Cox M.P."/>
            <person name="Ganley A.R.D."/>
            <person name="David W.J."/>
        </authorList>
    </citation>
    <scope>NUCLEOTIDE SEQUENCE [LARGE SCALE GENOMIC DNA]</scope>
    <source>
        <strain evidence="14">albino</strain>
    </source>
</reference>
<comment type="catalytic activity">
    <reaction evidence="1">
        <text>[E2 ubiquitin-conjugating enzyme]-S-ubiquitinyl-L-cysteine + [acceptor protein]-L-lysine = [E2 ubiquitin-conjugating enzyme]-L-cysteine + [acceptor protein]-N(6)-ubiquitinyl-L-lysine.</text>
        <dbReference type="EC" id="2.3.2.31"/>
    </reaction>
</comment>
<evidence type="ECO:0000256" key="2">
    <source>
        <dbReference type="ARBA" id="ARBA00012251"/>
    </source>
</evidence>
<dbReference type="Proteomes" id="UP000316270">
    <property type="component" value="Chromosome 19"/>
</dbReference>
<keyword evidence="4" id="KW-0479">Metal-binding</keyword>
<dbReference type="InterPro" id="IPR031127">
    <property type="entry name" value="E3_UB_ligase_RBR"/>
</dbReference>
<evidence type="ECO:0000256" key="6">
    <source>
        <dbReference type="ARBA" id="ARBA00022771"/>
    </source>
</evidence>
<dbReference type="PANTHER" id="PTHR11685">
    <property type="entry name" value="RBR FAMILY RING FINGER AND IBR DOMAIN-CONTAINING"/>
    <property type="match status" value="1"/>
</dbReference>
<protein>
    <recommendedName>
        <fullName evidence="2">RBR-type E3 ubiquitin transferase</fullName>
        <ecNumber evidence="2">2.3.2.31</ecNumber>
    </recommendedName>
</protein>
<dbReference type="AlphaFoldDB" id="A0A517LQY9"/>
<dbReference type="OrthoDB" id="9977870at2759"/>
<name>A0A517LQY9_9PEZI</name>
<evidence type="ECO:0000256" key="3">
    <source>
        <dbReference type="ARBA" id="ARBA00022679"/>
    </source>
</evidence>
<gene>
    <name evidence="13" type="ORF">FKW77_003476</name>
</gene>
<evidence type="ECO:0000256" key="9">
    <source>
        <dbReference type="PROSITE-ProRule" id="PRU00175"/>
    </source>
</evidence>
<keyword evidence="7" id="KW-0833">Ubl conjugation pathway</keyword>
<evidence type="ECO:0000256" key="7">
    <source>
        <dbReference type="ARBA" id="ARBA00022786"/>
    </source>
</evidence>
<dbReference type="Gene3D" id="1.20.120.1750">
    <property type="match status" value="1"/>
</dbReference>
<evidence type="ECO:0000313" key="13">
    <source>
        <dbReference type="EMBL" id="QDS78064.1"/>
    </source>
</evidence>
<feature type="domain" description="RING-type" evidence="11">
    <location>
        <begin position="370"/>
        <end position="414"/>
    </location>
</feature>
<dbReference type="InterPro" id="IPR017907">
    <property type="entry name" value="Znf_RING_CS"/>
</dbReference>
<evidence type="ECO:0000256" key="1">
    <source>
        <dbReference type="ARBA" id="ARBA00001798"/>
    </source>
</evidence>
<dbReference type="InterPro" id="IPR013083">
    <property type="entry name" value="Znf_RING/FYVE/PHD"/>
</dbReference>
<evidence type="ECO:0000256" key="4">
    <source>
        <dbReference type="ARBA" id="ARBA00022723"/>
    </source>
</evidence>
<feature type="domain" description="RING-type" evidence="12">
    <location>
        <begin position="366"/>
        <end position="561"/>
    </location>
</feature>
<dbReference type="SMART" id="SM00184">
    <property type="entry name" value="RING"/>
    <property type="match status" value="1"/>
</dbReference>
<evidence type="ECO:0000259" key="11">
    <source>
        <dbReference type="PROSITE" id="PS50089"/>
    </source>
</evidence>
<dbReference type="CDD" id="cd20335">
    <property type="entry name" value="BRcat_RBR"/>
    <property type="match status" value="1"/>
</dbReference>
<dbReference type="InterPro" id="IPR001841">
    <property type="entry name" value="Znf_RING"/>
</dbReference>
<keyword evidence="6 9" id="KW-0863">Zinc-finger</keyword>
<sequence length="651" mass="72276">MSRQDAILAVGLQQNLIQEELQLCATDNGSGAYALPDYEVALHLESARLEKLRQELVDRDVAQNLANGILREHQSQIQTDRVALLAMVSQDRQAVNDHEAARELAGMAAVTASTGDARRSVDQAICAINQFPHLTQPTTIPRLVQPDQQAAAKTPTHTSAPDPVQLKSTPHLESSVDDDSKVEAPKTSAGMPIATVSCSGKPEVTTTVNNAQPQVNAGNRAAGMSAVSKRKLEDSFDAAQSPAAKRIRREDISTETQMITPLEAGVGTGGRVFNGTLVQVDAAQHSDEDCRYHNLQTITSLDILEQWSLEELRLQDYYHGYRYNKPAGVPQSSNKRSFSGFMGDRIGGSSESAVTKRKLDNGASVELTECIICLKNKVKHESITTECGHTYCRGCITRLFQRSLSNPELFPPRCCKIAIAYDQVHLLFPGEFRQRFDERLEEFETADPIYCPTVDCGKFLPPRIYQQETNTAACDECKEIACTKCRRKAHEEDVCPGDKDLEELRKIGKDFNWQVCYKCKNMVELRIGCYHISCRCGAQFCYLCGVPWTENPKACKCVRFDESHLLTRAREVAQREATNGQATQAQNEAWVDRLRENPDCRHTGWEYVFLKAGDNVVCDIGCGDLNDKGFHFIMECSDCLAEGGLGRVENL</sequence>
<accession>A0A517LQY9</accession>
<dbReference type="Pfam" id="PF00097">
    <property type="entry name" value="zf-C3HC4"/>
    <property type="match status" value="1"/>
</dbReference>
<keyword evidence="5" id="KW-0677">Repeat</keyword>
<evidence type="ECO:0000256" key="8">
    <source>
        <dbReference type="ARBA" id="ARBA00022833"/>
    </source>
</evidence>
<dbReference type="EMBL" id="CP042203">
    <property type="protein sequence ID" value="QDS78064.1"/>
    <property type="molecule type" value="Genomic_DNA"/>
</dbReference>
<dbReference type="PROSITE" id="PS00518">
    <property type="entry name" value="ZF_RING_1"/>
    <property type="match status" value="1"/>
</dbReference>
<dbReference type="InterPro" id="IPR044066">
    <property type="entry name" value="TRIAD_supradom"/>
</dbReference>
<dbReference type="Gene3D" id="3.30.40.10">
    <property type="entry name" value="Zinc/RING finger domain, C3HC4 (zinc finger)"/>
    <property type="match status" value="1"/>
</dbReference>
<dbReference type="PROSITE" id="PS50089">
    <property type="entry name" value="ZF_RING_2"/>
    <property type="match status" value="1"/>
</dbReference>
<keyword evidence="3" id="KW-0808">Transferase</keyword>
<dbReference type="PROSITE" id="PS51873">
    <property type="entry name" value="TRIAD"/>
    <property type="match status" value="1"/>
</dbReference>
<feature type="region of interest" description="Disordered" evidence="10">
    <location>
        <begin position="147"/>
        <end position="187"/>
    </location>
</feature>
<dbReference type="GO" id="GO:0016567">
    <property type="term" value="P:protein ubiquitination"/>
    <property type="evidence" value="ECO:0007669"/>
    <property type="project" value="InterPro"/>
</dbReference>
<dbReference type="STRING" id="50376.A0A517LQY9"/>
<dbReference type="SUPFAM" id="SSF57850">
    <property type="entry name" value="RING/U-box"/>
    <property type="match status" value="2"/>
</dbReference>
<evidence type="ECO:0000313" key="14">
    <source>
        <dbReference type="Proteomes" id="UP000316270"/>
    </source>
</evidence>
<keyword evidence="14" id="KW-1185">Reference proteome</keyword>